<dbReference type="SUPFAM" id="SSF54909">
    <property type="entry name" value="Dimeric alpha+beta barrel"/>
    <property type="match status" value="1"/>
</dbReference>
<evidence type="ECO:0000313" key="1">
    <source>
        <dbReference type="EMBL" id="KHJ53826.1"/>
    </source>
</evidence>
<dbReference type="EMBL" id="JRFJ01000004">
    <property type="protein sequence ID" value="KHJ53826.1"/>
    <property type="molecule type" value="Genomic_DNA"/>
</dbReference>
<dbReference type="InterPro" id="IPR011008">
    <property type="entry name" value="Dimeric_a/b-barrel"/>
</dbReference>
<dbReference type="Gene3D" id="3.30.70.100">
    <property type="match status" value="1"/>
</dbReference>
<sequence>MIVRQAFFRGTIAAGREAEFRAFVLDRLKPLWLTFPGLVDLRIQFETARDEGAEPIPLALAMVFPDAEALAAALQAPIRFESRGVTAELMQMFDGRIEHHVFDAG</sequence>
<evidence type="ECO:0000313" key="2">
    <source>
        <dbReference type="Proteomes" id="UP000030826"/>
    </source>
</evidence>
<evidence type="ECO:0008006" key="3">
    <source>
        <dbReference type="Google" id="ProtNLM"/>
    </source>
</evidence>
<comment type="caution">
    <text evidence="1">The sequence shown here is derived from an EMBL/GenBank/DDBJ whole genome shotgun (WGS) entry which is preliminary data.</text>
</comment>
<gene>
    <name evidence="1" type="ORF">LA66_14575</name>
</gene>
<dbReference type="Proteomes" id="UP000030826">
    <property type="component" value="Unassembled WGS sequence"/>
</dbReference>
<accession>A0A0B1Q382</accession>
<organism evidence="1 2">
    <name type="scientific">Aureimonas altamirensis</name>
    <dbReference type="NCBI Taxonomy" id="370622"/>
    <lineage>
        <taxon>Bacteria</taxon>
        <taxon>Pseudomonadati</taxon>
        <taxon>Pseudomonadota</taxon>
        <taxon>Alphaproteobacteria</taxon>
        <taxon>Hyphomicrobiales</taxon>
        <taxon>Aurantimonadaceae</taxon>
        <taxon>Aureimonas</taxon>
    </lineage>
</organism>
<dbReference type="OrthoDB" id="7107863at2"/>
<proteinExistence type="predicted"/>
<name>A0A0B1Q382_9HYPH</name>
<reference evidence="1 2" key="1">
    <citation type="submission" date="2014-09" db="EMBL/GenBank/DDBJ databases">
        <title>Isolation and characterization of Aurantimonas altamirensis ON-56566 from clinical sample following a dog bite.</title>
        <authorList>
            <person name="Eshaghi A."/>
            <person name="Li A."/>
            <person name="Shahinas D."/>
            <person name="Bahn P."/>
            <person name="Kus J.V."/>
            <person name="Patel S.N."/>
        </authorList>
    </citation>
    <scope>NUCLEOTIDE SEQUENCE [LARGE SCALE GENOMIC DNA]</scope>
    <source>
        <strain evidence="1 2">ON-56566</strain>
    </source>
</reference>
<dbReference type="RefSeq" id="WP_039194652.1">
    <property type="nucleotide sequence ID" value="NZ_JRFJ01000004.1"/>
</dbReference>
<protein>
    <recommendedName>
        <fullName evidence="3">Ethyl tert-butyl ether degradation EthD</fullName>
    </recommendedName>
</protein>
<dbReference type="AlphaFoldDB" id="A0A0B1Q382"/>
<dbReference type="STRING" id="370622.LA66_14575"/>